<evidence type="ECO:0000313" key="5">
    <source>
        <dbReference type="EMBL" id="QDP95227.1"/>
    </source>
</evidence>
<dbReference type="Proteomes" id="UP000319263">
    <property type="component" value="Chromosome"/>
</dbReference>
<evidence type="ECO:0000256" key="1">
    <source>
        <dbReference type="ARBA" id="ARBA00007637"/>
    </source>
</evidence>
<dbReference type="EMBL" id="CP041692">
    <property type="protein sequence ID" value="QDP95227.1"/>
    <property type="molecule type" value="Genomic_DNA"/>
</dbReference>
<protein>
    <submittedName>
        <fullName evidence="5">NAD(P)-dependent oxidoreductase</fullName>
    </submittedName>
</protein>
<dbReference type="PANTHER" id="PTHR43103">
    <property type="entry name" value="NUCLEOSIDE-DIPHOSPHATE-SUGAR EPIMERASE"/>
    <property type="match status" value="1"/>
</dbReference>
<proteinExistence type="inferred from homology"/>
<dbReference type="InterPro" id="IPR036291">
    <property type="entry name" value="NAD(P)-bd_dom_sf"/>
</dbReference>
<feature type="domain" description="NAD-dependent epimerase/dehydratase" evidence="4">
    <location>
        <begin position="3"/>
        <end position="172"/>
    </location>
</feature>
<dbReference type="KEGG" id="mik:FOE78_04250"/>
<dbReference type="Gene3D" id="3.40.50.720">
    <property type="entry name" value="NAD(P)-binding Rossmann-like Domain"/>
    <property type="match status" value="1"/>
</dbReference>
<keyword evidence="3" id="KW-0520">NAD</keyword>
<evidence type="ECO:0000259" key="4">
    <source>
        <dbReference type="Pfam" id="PF01370"/>
    </source>
</evidence>
<organism evidence="5 6">
    <name type="scientific">Microlunatus elymi</name>
    <dbReference type="NCBI Taxonomy" id="2596828"/>
    <lineage>
        <taxon>Bacteria</taxon>
        <taxon>Bacillati</taxon>
        <taxon>Actinomycetota</taxon>
        <taxon>Actinomycetes</taxon>
        <taxon>Propionibacteriales</taxon>
        <taxon>Propionibacteriaceae</taxon>
        <taxon>Microlunatus</taxon>
    </lineage>
</organism>
<dbReference type="SUPFAM" id="SSF51735">
    <property type="entry name" value="NAD(P)-binding Rossmann-fold domains"/>
    <property type="match status" value="1"/>
</dbReference>
<keyword evidence="2" id="KW-0560">Oxidoreductase</keyword>
<evidence type="ECO:0000313" key="6">
    <source>
        <dbReference type="Proteomes" id="UP000319263"/>
    </source>
</evidence>
<keyword evidence="6" id="KW-1185">Reference proteome</keyword>
<gene>
    <name evidence="5" type="ORF">FOE78_04250</name>
</gene>
<evidence type="ECO:0000256" key="3">
    <source>
        <dbReference type="ARBA" id="ARBA00023027"/>
    </source>
</evidence>
<sequence length="273" mass="29871">MKIMITGAQGRLGRVVTRTAADLGHQVLACDRVAPDGVVDLGGPVETVRLDVADFDAVRDAISGIDAVVHCAAITQPLDHPWHQVHSQNVIGSYNVLLAAALEGVERVTAMSSVNAVGGVFSRSPRFDYFPVDTAHPSYAEDPYSLSKLILEEQARSVARRFPQTAIACLRLHALQDREPRLAAVRSRPDRAAADLWGYTPIEDAARLCLTVIDSDLSGAEVFYAVARQTASEVPSEELHRRYFPQVPLRRPLRGHDSFYDSSVAAERFGWDA</sequence>
<dbReference type="InterPro" id="IPR001509">
    <property type="entry name" value="Epimerase_deHydtase"/>
</dbReference>
<name>A0A516PVL7_9ACTN</name>
<accession>A0A516PVL7</accession>
<comment type="similarity">
    <text evidence="1">Belongs to the NAD(P)-dependent epimerase/dehydratase family.</text>
</comment>
<dbReference type="Pfam" id="PF01370">
    <property type="entry name" value="Epimerase"/>
    <property type="match status" value="1"/>
</dbReference>
<dbReference type="RefSeq" id="WP_143985208.1">
    <property type="nucleotide sequence ID" value="NZ_CP041692.1"/>
</dbReference>
<dbReference type="PANTHER" id="PTHR43103:SF5">
    <property type="entry name" value="4-EPIMERASE, PUTATIVE (AFU_ORTHOLOGUE AFUA_7G00360)-RELATED"/>
    <property type="match status" value="1"/>
</dbReference>
<reference evidence="5 6" key="1">
    <citation type="submission" date="2019-07" db="EMBL/GenBank/DDBJ databases">
        <title>Microlunatus dokdonensis sp. nov. isolated from the rhizospheric soil of the wild plant Elymus tsukushiensis.</title>
        <authorList>
            <person name="Ghim S.-Y."/>
            <person name="Hwang Y.-J."/>
            <person name="Son J.-S."/>
            <person name="Shin J.-H."/>
        </authorList>
    </citation>
    <scope>NUCLEOTIDE SEQUENCE [LARGE SCALE GENOMIC DNA]</scope>
    <source>
        <strain evidence="5 6">KUDC0627</strain>
    </source>
</reference>
<dbReference type="AlphaFoldDB" id="A0A516PVL7"/>
<dbReference type="GO" id="GO:0016491">
    <property type="term" value="F:oxidoreductase activity"/>
    <property type="evidence" value="ECO:0007669"/>
    <property type="project" value="UniProtKB-KW"/>
</dbReference>
<evidence type="ECO:0000256" key="2">
    <source>
        <dbReference type="ARBA" id="ARBA00023002"/>
    </source>
</evidence>
<dbReference type="OrthoDB" id="8770295at2"/>